<dbReference type="PANTHER" id="PTHR45458">
    <property type="entry name" value="SHORT-CHAIN DEHYDROGENASE/REDUCTASE SDR"/>
    <property type="match status" value="1"/>
</dbReference>
<dbReference type="PRINTS" id="PR00081">
    <property type="entry name" value="GDHRDH"/>
</dbReference>
<dbReference type="PANTHER" id="PTHR45458:SF3">
    <property type="entry name" value="CHAIN DEHYDROGENASE (ATSC), PUTATIVE-RELATED"/>
    <property type="match status" value="1"/>
</dbReference>
<dbReference type="InterPro" id="IPR052184">
    <property type="entry name" value="SDR_enzymes"/>
</dbReference>
<evidence type="ECO:0000313" key="2">
    <source>
        <dbReference type="Proteomes" id="UP000176998"/>
    </source>
</evidence>
<dbReference type="AlphaFoldDB" id="A0A1G4B3K2"/>
<dbReference type="OrthoDB" id="7289984at2759"/>
<evidence type="ECO:0000313" key="1">
    <source>
        <dbReference type="EMBL" id="OHE96008.1"/>
    </source>
</evidence>
<dbReference type="Gene3D" id="3.40.50.720">
    <property type="entry name" value="NAD(P)-binding Rossmann-like Domain"/>
    <property type="match status" value="1"/>
</dbReference>
<dbReference type="InterPro" id="IPR002347">
    <property type="entry name" value="SDR_fam"/>
</dbReference>
<protein>
    <submittedName>
        <fullName evidence="1">Short-chain dehydrogenase</fullName>
    </submittedName>
</protein>
<dbReference type="GeneID" id="34561841"/>
<comment type="caution">
    <text evidence="1">The sequence shown here is derived from an EMBL/GenBank/DDBJ whole genome shotgun (WGS) entry which is preliminary data.</text>
</comment>
<dbReference type="EMBL" id="MJBS01000075">
    <property type="protein sequence ID" value="OHE96008.1"/>
    <property type="molecule type" value="Genomic_DNA"/>
</dbReference>
<proteinExistence type="predicted"/>
<gene>
    <name evidence="1" type="ORF">CORC01_08701</name>
</gene>
<dbReference type="RefSeq" id="XP_022473169.1">
    <property type="nucleotide sequence ID" value="XM_022620331.1"/>
</dbReference>
<dbReference type="GO" id="GO:0016616">
    <property type="term" value="F:oxidoreductase activity, acting on the CH-OH group of donors, NAD or NADP as acceptor"/>
    <property type="evidence" value="ECO:0007669"/>
    <property type="project" value="TreeGrafter"/>
</dbReference>
<accession>A0A1G4B3K2</accession>
<dbReference type="SUPFAM" id="SSF51735">
    <property type="entry name" value="NAD(P)-binding Rossmann-fold domains"/>
    <property type="match status" value="1"/>
</dbReference>
<dbReference type="InterPro" id="IPR036291">
    <property type="entry name" value="NAD(P)-bd_dom_sf"/>
</dbReference>
<organism evidence="1 2">
    <name type="scientific">Colletotrichum orchidophilum</name>
    <dbReference type="NCBI Taxonomy" id="1209926"/>
    <lineage>
        <taxon>Eukaryota</taxon>
        <taxon>Fungi</taxon>
        <taxon>Dikarya</taxon>
        <taxon>Ascomycota</taxon>
        <taxon>Pezizomycotina</taxon>
        <taxon>Sordariomycetes</taxon>
        <taxon>Hypocreomycetidae</taxon>
        <taxon>Glomerellales</taxon>
        <taxon>Glomerellaceae</taxon>
        <taxon>Colletotrichum</taxon>
    </lineage>
</organism>
<name>A0A1G4B3K2_9PEZI</name>
<sequence>MPSYLVTGVNRGIGWGFLSKLSEDANNTVIGSVRDKAAVEKKIADELGNRQNIHIVEFELGDYNSIEKSVPEVSKITGGKLDYIIANAAFVSTVSSWLPIGKQAEKPQELDEDLLKSFQINVVGNIHLFHLFLPLILKGDVKKVIAISSGMADQELVNQYRLEVSAPYSISKTGLNMAVSKFHAQYAQDGVLFMSICPGIVNTGHNQDLNEEQQEYFLKTGAIFNEYAPGVSFATPEESVNDVIKVIYDSSLENGRGGEFISHLGTKRWLEANTGSIPL</sequence>
<dbReference type="Proteomes" id="UP000176998">
    <property type="component" value="Unassembled WGS sequence"/>
</dbReference>
<dbReference type="Pfam" id="PF00106">
    <property type="entry name" value="adh_short"/>
    <property type="match status" value="1"/>
</dbReference>
<reference evidence="1 2" key="1">
    <citation type="submission" date="2016-09" db="EMBL/GenBank/DDBJ databases">
        <authorList>
            <person name="Capua I."/>
            <person name="De Benedictis P."/>
            <person name="Joannis T."/>
            <person name="Lombin L.H."/>
            <person name="Cattoli G."/>
        </authorList>
    </citation>
    <scope>NUCLEOTIDE SEQUENCE [LARGE SCALE GENOMIC DNA]</scope>
    <source>
        <strain evidence="1 2">IMI 309357</strain>
    </source>
</reference>
<keyword evidence="2" id="KW-1185">Reference proteome</keyword>